<evidence type="ECO:0000313" key="3">
    <source>
        <dbReference type="Proteomes" id="UP000192790"/>
    </source>
</evidence>
<reference evidence="2 3" key="1">
    <citation type="submission" date="2017-04" db="EMBL/GenBank/DDBJ databases">
        <authorList>
            <person name="Afonso C.L."/>
            <person name="Miller P.J."/>
            <person name="Scott M.A."/>
            <person name="Spackman E."/>
            <person name="Goraichik I."/>
            <person name="Dimitrov K.M."/>
            <person name="Suarez D.L."/>
            <person name="Swayne D.E."/>
        </authorList>
    </citation>
    <scope>NUCLEOTIDE SEQUENCE [LARGE SCALE GENOMIC DNA]</scope>
    <source>
        <strain evidence="2 3">DSM 12816</strain>
    </source>
</reference>
<dbReference type="Proteomes" id="UP000192790">
    <property type="component" value="Unassembled WGS sequence"/>
</dbReference>
<gene>
    <name evidence="2" type="ORF">SAMN02745168_1802</name>
</gene>
<dbReference type="AlphaFoldDB" id="A0A1W2AKM8"/>
<name>A0A1W2AKM8_9FIRM</name>
<dbReference type="EMBL" id="FWXW01000004">
    <property type="protein sequence ID" value="SMC61289.1"/>
    <property type="molecule type" value="Genomic_DNA"/>
</dbReference>
<dbReference type="STRING" id="1122930.SAMN02745168_1802"/>
<proteinExistence type="predicted"/>
<feature type="region of interest" description="Disordered" evidence="1">
    <location>
        <begin position="1"/>
        <end position="24"/>
    </location>
</feature>
<accession>A0A1W2AKM8</accession>
<sequence length="64" mass="7497">MTHFTDSPFERLMKQKPRQRQEKLSPVLPKTHPCHGCSYLQGNCCTGVCYRELILPHKKKKVDK</sequence>
<keyword evidence="3" id="KW-1185">Reference proteome</keyword>
<evidence type="ECO:0000256" key="1">
    <source>
        <dbReference type="SAM" id="MobiDB-lite"/>
    </source>
</evidence>
<evidence type="ECO:0000313" key="2">
    <source>
        <dbReference type="EMBL" id="SMC61289.1"/>
    </source>
</evidence>
<dbReference type="RefSeq" id="WP_084234489.1">
    <property type="nucleotide sequence ID" value="NZ_FWXW01000004.1"/>
</dbReference>
<organism evidence="2 3">
    <name type="scientific">Papillibacter cinnamivorans DSM 12816</name>
    <dbReference type="NCBI Taxonomy" id="1122930"/>
    <lineage>
        <taxon>Bacteria</taxon>
        <taxon>Bacillati</taxon>
        <taxon>Bacillota</taxon>
        <taxon>Clostridia</taxon>
        <taxon>Eubacteriales</taxon>
        <taxon>Oscillospiraceae</taxon>
        <taxon>Papillibacter</taxon>
    </lineage>
</organism>
<feature type="compositionally biased region" description="Basic and acidic residues" evidence="1">
    <location>
        <begin position="8"/>
        <end position="23"/>
    </location>
</feature>
<protein>
    <submittedName>
        <fullName evidence="2">Uncharacterized protein</fullName>
    </submittedName>
</protein>
<dbReference type="OrthoDB" id="1644238at2"/>